<feature type="transmembrane region" description="Helical" evidence="1">
    <location>
        <begin position="6"/>
        <end position="31"/>
    </location>
</feature>
<dbReference type="RefSeq" id="YP_009501895.1">
    <property type="nucleotide sequence ID" value="NC_038134.1"/>
</dbReference>
<keyword evidence="1" id="KW-0812">Transmembrane</keyword>
<dbReference type="GeneID" id="37507155"/>
<keyword evidence="2" id="KW-0496">Mitochondrion</keyword>
<keyword evidence="1" id="KW-1133">Transmembrane helix</keyword>
<name>A0A344A2A8_9HEMI</name>
<evidence type="ECO:0000256" key="1">
    <source>
        <dbReference type="SAM" id="Phobius"/>
    </source>
</evidence>
<geneLocation type="mitochondrion" evidence="2"/>
<protein>
    <submittedName>
        <fullName evidence="2">ATP synthase F0 subunit 8</fullName>
    </submittedName>
</protein>
<dbReference type="AlphaFoldDB" id="A0A344A2A8"/>
<dbReference type="EMBL" id="MG989224">
    <property type="protein sequence ID" value="AWU48899.1"/>
    <property type="molecule type" value="Genomic_DNA"/>
</dbReference>
<sequence length="50" mass="5961">MPQMSPMPWILLLIMSLIILMLVTSMIYFNLDMNLYSLKKKSTKLLNLKW</sequence>
<proteinExistence type="predicted"/>
<accession>A0A344A2A8</accession>
<evidence type="ECO:0000313" key="2">
    <source>
        <dbReference type="EMBL" id="AWU48899.1"/>
    </source>
</evidence>
<gene>
    <name evidence="2" type="primary">atp8</name>
</gene>
<keyword evidence="1" id="KW-0472">Membrane</keyword>
<reference evidence="2" key="1">
    <citation type="submission" date="2018-02" db="EMBL/GenBank/DDBJ databases">
        <title>Resolving the psyllid tree of life: Phylogenomic analysis of the superfamily Psylloidea (Hemiptera).</title>
        <authorList>
            <person name="Percy D.M."/>
            <person name="Sveinsson S."/>
            <person name="Lemmon A.R."/>
            <person name="Lemmon E.M."/>
            <person name="Ouvrard D."/>
            <person name="Burckhardt D."/>
        </authorList>
    </citation>
    <scope>NUCLEOTIDE SEQUENCE</scope>
    <source>
        <strain evidence="2">DP1.idba.128_circ</strain>
    </source>
</reference>
<organism evidence="2">
    <name type="scientific">Euphyllura phillyreae</name>
    <dbReference type="NCBI Taxonomy" id="2008460"/>
    <lineage>
        <taxon>Eukaryota</taxon>
        <taxon>Metazoa</taxon>
        <taxon>Ecdysozoa</taxon>
        <taxon>Arthropoda</taxon>
        <taxon>Hexapoda</taxon>
        <taxon>Insecta</taxon>
        <taxon>Pterygota</taxon>
        <taxon>Neoptera</taxon>
        <taxon>Paraneoptera</taxon>
        <taxon>Hemiptera</taxon>
        <taxon>Sternorrhyncha</taxon>
        <taxon>Psylloidea</taxon>
        <taxon>Liviidae</taxon>
        <taxon>Euphyllura</taxon>
    </lineage>
</organism>